<keyword evidence="2" id="KW-1185">Reference proteome</keyword>
<dbReference type="Proteomes" id="UP000076858">
    <property type="component" value="Unassembled WGS sequence"/>
</dbReference>
<accession>A0A164G803</accession>
<evidence type="ECO:0000313" key="1">
    <source>
        <dbReference type="EMBL" id="KZR98637.1"/>
    </source>
</evidence>
<name>A0A164G803_9CRUS</name>
<feature type="non-terminal residue" evidence="1">
    <location>
        <position position="115"/>
    </location>
</feature>
<dbReference type="EMBL" id="LRGB01016332">
    <property type="protein sequence ID" value="KZR98637.1"/>
    <property type="molecule type" value="Genomic_DNA"/>
</dbReference>
<organism evidence="1 2">
    <name type="scientific">Daphnia magna</name>
    <dbReference type="NCBI Taxonomy" id="35525"/>
    <lineage>
        <taxon>Eukaryota</taxon>
        <taxon>Metazoa</taxon>
        <taxon>Ecdysozoa</taxon>
        <taxon>Arthropoda</taxon>
        <taxon>Crustacea</taxon>
        <taxon>Branchiopoda</taxon>
        <taxon>Diplostraca</taxon>
        <taxon>Cladocera</taxon>
        <taxon>Anomopoda</taxon>
        <taxon>Daphniidae</taxon>
        <taxon>Daphnia</taxon>
    </lineage>
</organism>
<reference evidence="1 2" key="1">
    <citation type="submission" date="2016-03" db="EMBL/GenBank/DDBJ databases">
        <title>EvidentialGene: Evidence-directed Construction of Genes on Genomes.</title>
        <authorList>
            <person name="Gilbert D.G."/>
            <person name="Choi J.-H."/>
            <person name="Mockaitis K."/>
            <person name="Colbourne J."/>
            <person name="Pfrender M."/>
        </authorList>
    </citation>
    <scope>NUCLEOTIDE SEQUENCE [LARGE SCALE GENOMIC DNA]</scope>
    <source>
        <strain evidence="1 2">Xinb3</strain>
        <tissue evidence="1">Complete organism</tissue>
    </source>
</reference>
<sequence length="115" mass="12563">EADKKGLIQGEIILVPTVNPIGQAQLVGNSHAGRYNLLSYENFNRSWIDLTDAVAERVGKKLGADAEANVSTIRKAAQDSLKALKPLNELGTLRVEVQKLSCDADFVLDLHCDIY</sequence>
<dbReference type="SUPFAM" id="SSF53187">
    <property type="entry name" value="Zn-dependent exopeptidases"/>
    <property type="match status" value="1"/>
</dbReference>
<comment type="caution">
    <text evidence="1">The sequence shown here is derived from an EMBL/GenBank/DDBJ whole genome shotgun (WGS) entry which is preliminary data.</text>
</comment>
<feature type="non-terminal residue" evidence="1">
    <location>
        <position position="1"/>
    </location>
</feature>
<gene>
    <name evidence="1" type="ORF">APZ42_005852</name>
</gene>
<dbReference type="Gene3D" id="3.40.630.10">
    <property type="entry name" value="Zn peptidases"/>
    <property type="match status" value="1"/>
</dbReference>
<proteinExistence type="predicted"/>
<evidence type="ECO:0000313" key="2">
    <source>
        <dbReference type="Proteomes" id="UP000076858"/>
    </source>
</evidence>
<dbReference type="AlphaFoldDB" id="A0A164G803"/>
<protein>
    <submittedName>
        <fullName evidence="1">Uncharacterized protein</fullName>
    </submittedName>
</protein>